<dbReference type="Gene3D" id="3.40.190.10">
    <property type="entry name" value="Periplasmic binding protein-like II"/>
    <property type="match status" value="1"/>
</dbReference>
<accession>A0A5R8WQD0</accession>
<proteinExistence type="inferred from homology"/>
<dbReference type="PROSITE" id="PS51257">
    <property type="entry name" value="PROKAR_LIPOPROTEIN"/>
    <property type="match status" value="1"/>
</dbReference>
<organism evidence="5 6">
    <name type="scientific">Hymenobacter jeollabukensis</name>
    <dbReference type="NCBI Taxonomy" id="2025313"/>
    <lineage>
        <taxon>Bacteria</taxon>
        <taxon>Pseudomonadati</taxon>
        <taxon>Bacteroidota</taxon>
        <taxon>Cytophagia</taxon>
        <taxon>Cytophagales</taxon>
        <taxon>Hymenobacteraceae</taxon>
        <taxon>Hymenobacter</taxon>
    </lineage>
</organism>
<sequence>MHPSMFRSAVIGGLLGGILGFTACSPSAPPQSASGPTVRVCWPRDPESLNPVTLPNAYAVQANNLLYQSLLTVDGPTRRHVPWLAAVLPVVERRDSLTYLHYRLHPQAAWDNGQPIQAQDVVFTLKVLNCPGLPNEGLRSLVSFIRAVQVDPADPRRFTLVCRGYAPEYRDNSGEFPILPEYLIDPQARLRPVPLQLLRQDDSLVSRLAPIRAFQEEFNQASRWRDPRTLRGSGPYQLASWQSGQQLTLERKPRWWADSVLPRKPALAANPARIEFHVVPNPATALLALRRGELDVYPHMPGPDFARLRANDSTKFRFYSPASYRVTVLEMNVQHPALRDVRTRQAVALLVDYKQLLRATQYGQGQRSTGLISPREKWAYHDSLPLRAYSPPRATALLRQAGWQQTPAGWRRPEQATPLSLRLFYSAGDRTFETIALLFQQSARAVGLSVTLHPTESGQLSEIRRNGEFDLNLRTLYGNPFAYDLRPLLHTSSIGRGGANRSRFGNAASDHLLETLYTTEDSVTKKRLLQRLQTLLYQQVPFTPLFFEPNRLAVSRRFDQVRPSGLEPGYDLPAFSLAPAQP</sequence>
<evidence type="ECO:0000256" key="2">
    <source>
        <dbReference type="ARBA" id="ARBA00022448"/>
    </source>
</evidence>
<evidence type="ECO:0000256" key="1">
    <source>
        <dbReference type="ARBA" id="ARBA00005695"/>
    </source>
</evidence>
<evidence type="ECO:0000256" key="3">
    <source>
        <dbReference type="ARBA" id="ARBA00022729"/>
    </source>
</evidence>
<keyword evidence="6" id="KW-1185">Reference proteome</keyword>
<protein>
    <submittedName>
        <fullName evidence="5">ABC transporter substrate-binding protein</fullName>
    </submittedName>
</protein>
<keyword evidence="2" id="KW-0813">Transport</keyword>
<dbReference type="AlphaFoldDB" id="A0A5R8WQD0"/>
<dbReference type="OrthoDB" id="9772924at2"/>
<dbReference type="PIRSF" id="PIRSF002741">
    <property type="entry name" value="MppA"/>
    <property type="match status" value="1"/>
</dbReference>
<dbReference type="InterPro" id="IPR039424">
    <property type="entry name" value="SBP_5"/>
</dbReference>
<keyword evidence="3" id="KW-0732">Signal</keyword>
<dbReference type="InterPro" id="IPR000914">
    <property type="entry name" value="SBP_5_dom"/>
</dbReference>
<dbReference type="Gene3D" id="3.10.105.10">
    <property type="entry name" value="Dipeptide-binding Protein, Domain 3"/>
    <property type="match status" value="1"/>
</dbReference>
<evidence type="ECO:0000313" key="6">
    <source>
        <dbReference type="Proteomes" id="UP000305517"/>
    </source>
</evidence>
<comment type="caution">
    <text evidence="5">The sequence shown here is derived from an EMBL/GenBank/DDBJ whole genome shotgun (WGS) entry which is preliminary data.</text>
</comment>
<dbReference type="PANTHER" id="PTHR30290">
    <property type="entry name" value="PERIPLASMIC BINDING COMPONENT OF ABC TRANSPORTER"/>
    <property type="match status" value="1"/>
</dbReference>
<dbReference type="Pfam" id="PF00496">
    <property type="entry name" value="SBP_bac_5"/>
    <property type="match status" value="1"/>
</dbReference>
<feature type="domain" description="Solute-binding protein family 5" evidence="4">
    <location>
        <begin position="82"/>
        <end position="480"/>
    </location>
</feature>
<evidence type="ECO:0000313" key="5">
    <source>
        <dbReference type="EMBL" id="TLM92232.1"/>
    </source>
</evidence>
<comment type="similarity">
    <text evidence="1">Belongs to the bacterial solute-binding protein 5 family.</text>
</comment>
<dbReference type="GO" id="GO:0043190">
    <property type="term" value="C:ATP-binding cassette (ABC) transporter complex"/>
    <property type="evidence" value="ECO:0007669"/>
    <property type="project" value="InterPro"/>
</dbReference>
<dbReference type="SUPFAM" id="SSF53850">
    <property type="entry name" value="Periplasmic binding protein-like II"/>
    <property type="match status" value="1"/>
</dbReference>
<dbReference type="CDD" id="cd00995">
    <property type="entry name" value="PBP2_NikA_DppA_OppA_like"/>
    <property type="match status" value="1"/>
</dbReference>
<gene>
    <name evidence="5" type="ORF">FDY95_12390</name>
</gene>
<dbReference type="Proteomes" id="UP000305517">
    <property type="component" value="Unassembled WGS sequence"/>
</dbReference>
<dbReference type="GO" id="GO:1904680">
    <property type="term" value="F:peptide transmembrane transporter activity"/>
    <property type="evidence" value="ECO:0007669"/>
    <property type="project" value="TreeGrafter"/>
</dbReference>
<dbReference type="InterPro" id="IPR030678">
    <property type="entry name" value="Peptide/Ni-bd"/>
</dbReference>
<dbReference type="EMBL" id="VAJM01000005">
    <property type="protein sequence ID" value="TLM92232.1"/>
    <property type="molecule type" value="Genomic_DNA"/>
</dbReference>
<dbReference type="PANTHER" id="PTHR30290:SF9">
    <property type="entry name" value="OLIGOPEPTIDE-BINDING PROTEIN APPA"/>
    <property type="match status" value="1"/>
</dbReference>
<dbReference type="GO" id="GO:0015833">
    <property type="term" value="P:peptide transport"/>
    <property type="evidence" value="ECO:0007669"/>
    <property type="project" value="TreeGrafter"/>
</dbReference>
<dbReference type="GO" id="GO:0030288">
    <property type="term" value="C:outer membrane-bounded periplasmic space"/>
    <property type="evidence" value="ECO:0007669"/>
    <property type="project" value="UniProtKB-ARBA"/>
</dbReference>
<name>A0A5R8WQD0_9BACT</name>
<evidence type="ECO:0000259" key="4">
    <source>
        <dbReference type="Pfam" id="PF00496"/>
    </source>
</evidence>
<reference evidence="5 6" key="1">
    <citation type="submission" date="2019-05" db="EMBL/GenBank/DDBJ databases">
        <title>Hymenobacter edaphi sp. nov., isolated from abandoned arsenic-contaminated farmland soil.</title>
        <authorList>
            <person name="Nie L."/>
        </authorList>
    </citation>
    <scope>NUCLEOTIDE SEQUENCE [LARGE SCALE GENOMIC DNA]</scope>
    <source>
        <strain evidence="5 6">1-3-3-8</strain>
    </source>
</reference>